<accession>A0A318HNJ9</accession>
<dbReference type="PANTHER" id="PTHR32305">
    <property type="match status" value="1"/>
</dbReference>
<gene>
    <name evidence="2" type="ORF">EJ73_02861</name>
</gene>
<feature type="compositionally biased region" description="Basic and acidic residues" evidence="1">
    <location>
        <begin position="416"/>
        <end position="425"/>
    </location>
</feature>
<dbReference type="EMBL" id="QJJX01000078">
    <property type="protein sequence ID" value="PXX15109.1"/>
    <property type="molecule type" value="Genomic_DNA"/>
</dbReference>
<evidence type="ECO:0000256" key="1">
    <source>
        <dbReference type="SAM" id="MobiDB-lite"/>
    </source>
</evidence>
<feature type="non-terminal residue" evidence="2">
    <location>
        <position position="1"/>
    </location>
</feature>
<dbReference type="RefSeq" id="WP_244912963.1">
    <property type="nucleotide sequence ID" value="NZ_QJJX01000078.1"/>
</dbReference>
<dbReference type="Proteomes" id="UP000248314">
    <property type="component" value="Unassembled WGS sequence"/>
</dbReference>
<proteinExistence type="predicted"/>
<dbReference type="AlphaFoldDB" id="A0A318HNJ9"/>
<reference evidence="2 3" key="1">
    <citation type="submission" date="2018-05" db="EMBL/GenBank/DDBJ databases">
        <title>Genomic Encyclopedia of Type Strains, Phase I: the one thousand microbial genomes (KMG-I) project.</title>
        <authorList>
            <person name="Kyrpides N."/>
        </authorList>
    </citation>
    <scope>NUCLEOTIDE SEQUENCE [LARGE SCALE GENOMIC DNA]</scope>
    <source>
        <strain evidence="2 3">DSM 15611</strain>
    </source>
</reference>
<evidence type="ECO:0000313" key="3">
    <source>
        <dbReference type="Proteomes" id="UP000248314"/>
    </source>
</evidence>
<feature type="region of interest" description="Disordered" evidence="1">
    <location>
        <begin position="81"/>
        <end position="110"/>
    </location>
</feature>
<dbReference type="InterPro" id="IPR022385">
    <property type="entry name" value="Rhs_assc_core"/>
</dbReference>
<dbReference type="STRING" id="1122991.GCA_000613445_00099"/>
<evidence type="ECO:0000313" key="2">
    <source>
        <dbReference type="EMBL" id="PXX15109.1"/>
    </source>
</evidence>
<dbReference type="NCBIfam" id="TIGR03696">
    <property type="entry name" value="Rhs_assc_core"/>
    <property type="match status" value="1"/>
</dbReference>
<comment type="caution">
    <text evidence="2">The sequence shown here is derived from an EMBL/GenBank/DDBJ whole genome shotgun (WGS) entry which is preliminary data.</text>
</comment>
<protein>
    <submittedName>
        <fullName evidence="2">RHS repeat-associated protein</fullName>
    </submittedName>
</protein>
<dbReference type="InterPro" id="IPR050708">
    <property type="entry name" value="T6SS_VgrG/RHS"/>
</dbReference>
<dbReference type="Gene3D" id="2.180.10.10">
    <property type="entry name" value="RHS repeat-associated core"/>
    <property type="match status" value="1"/>
</dbReference>
<dbReference type="PANTHER" id="PTHR32305:SF15">
    <property type="entry name" value="PROTEIN RHSA-RELATED"/>
    <property type="match status" value="1"/>
</dbReference>
<feature type="region of interest" description="Disordered" evidence="1">
    <location>
        <begin position="398"/>
        <end position="425"/>
    </location>
</feature>
<organism evidence="2 3">
    <name type="scientific">Hoylesella shahii DSM 15611 = JCM 12083</name>
    <dbReference type="NCBI Taxonomy" id="1122991"/>
    <lineage>
        <taxon>Bacteria</taxon>
        <taxon>Pseudomonadati</taxon>
        <taxon>Bacteroidota</taxon>
        <taxon>Bacteroidia</taxon>
        <taxon>Bacteroidales</taxon>
        <taxon>Prevotellaceae</taxon>
        <taxon>Hoylesella</taxon>
    </lineage>
</organism>
<keyword evidence="3" id="KW-1185">Reference proteome</keyword>
<name>A0A318HNJ9_9BACT</name>
<sequence>TGKFSNVYGISSNNVTAGQKDYAARMLQIEKQREEYYKSLGTPPGVPTMKGATADPDNTGYGYNTIIGELGDHSVPEGWVQRPKFNKKGDVPGPPIQWQKPEDPDNAQPGYGYVPADTTNTEEIFFYHSDHLGSTSYITDAKANITQFDAYLPYGELLVDEHSSTEEMPYKFNGKEFDQETGLYYYGARYMNPVTSLWYGVDPLAEKYPNITPYCYTDNNPVRYIDPNGMIKREYYDHDNMEHSGNLYKNYINFKDGGENVFNLFAHGNTTGFGYRGHTGLSTGKNAVNFLYGMIQNDSELKNSFAKHKVKDLIIVLYMCKTANFAKRVSKDPRFKNVLIIAPNGDFKASINKYTTGMYNEIEIKKEYSNDILSPNAASMKGVWKAYRNGANIKNYKGTSKPGSRGFDYSGNQPKKMVDGRKKKK</sequence>